<proteinExistence type="predicted"/>
<dbReference type="AlphaFoldDB" id="A0A0G1LBI2"/>
<evidence type="ECO:0000313" key="2">
    <source>
        <dbReference type="Proteomes" id="UP000033901"/>
    </source>
</evidence>
<name>A0A0G1LBI2_9BACT</name>
<comment type="caution">
    <text evidence="1">The sequence shown here is derived from an EMBL/GenBank/DDBJ whole genome shotgun (WGS) entry which is preliminary data.</text>
</comment>
<organism evidence="1 2">
    <name type="scientific">Candidatus Curtissbacteria bacterium GW2011_GWC1_44_33</name>
    <dbReference type="NCBI Taxonomy" id="1618413"/>
    <lineage>
        <taxon>Bacteria</taxon>
        <taxon>Candidatus Curtissiibacteriota</taxon>
    </lineage>
</organism>
<dbReference type="EMBL" id="LCIZ01000032">
    <property type="protein sequence ID" value="KKT66052.1"/>
    <property type="molecule type" value="Genomic_DNA"/>
</dbReference>
<accession>A0A0G1LBI2</accession>
<protein>
    <submittedName>
        <fullName evidence="1">Uncharacterized protein</fullName>
    </submittedName>
</protein>
<dbReference type="Proteomes" id="UP000033901">
    <property type="component" value="Unassembled WGS sequence"/>
</dbReference>
<reference evidence="1 2" key="1">
    <citation type="journal article" date="2015" name="Nature">
        <title>rRNA introns, odd ribosomes, and small enigmatic genomes across a large radiation of phyla.</title>
        <authorList>
            <person name="Brown C.T."/>
            <person name="Hug L.A."/>
            <person name="Thomas B.C."/>
            <person name="Sharon I."/>
            <person name="Castelle C.J."/>
            <person name="Singh A."/>
            <person name="Wilkins M.J."/>
            <person name="Williams K.H."/>
            <person name="Banfield J.F."/>
        </authorList>
    </citation>
    <scope>NUCLEOTIDE SEQUENCE [LARGE SCALE GENOMIC DNA]</scope>
</reference>
<evidence type="ECO:0000313" key="1">
    <source>
        <dbReference type="EMBL" id="KKT66052.1"/>
    </source>
</evidence>
<gene>
    <name evidence="1" type="ORF">UW61_C0032G0003</name>
</gene>
<sequence length="339" mass="38968">MIERLYGVEHSIEAPWIFGGEEQIPASPSWELLFDLESLPQGTKVAIEYTPKFNRPFYVGETLALIPRPQRKYWQEIIQTCKTAKLDIVYLEDFPAFLEISRRRLQTAEILHEAQEAGPERKLELNRSLYRLDVETDYLYLFQRERTFLEKIQAAQPQIVIMGKGHTDFLITNRQEFSSRGITVACYQRETLSRPPSFICDLDKHVYGEILEDSSPDPQILIERNCLERKMRAVTEGRVTNGSPDFIGTWDVEIPARGLFEVYLDSGTIEDCLGTAMFVGEITPEKVDFTKGYLPDESSEAAYHDVINYYGGPVVGGYEGVYKVGREPERKFNLRKINS</sequence>